<sequence>MISLTLTPLSATFLYFKPPFSNLRPQHSYHHKKNPNQRRLSNGTCKAELSQDAPIAVAIGACILNSLLFPITKGPDDEEGESLIDSTDTRFAVMGIISFIPYFNWLSWVFAWLDTGKRRYAVYALVYLAPYLRFESYLLDF</sequence>
<evidence type="ECO:0000313" key="2">
    <source>
        <dbReference type="Proteomes" id="UP001062846"/>
    </source>
</evidence>
<name>A0ACC0LYT5_RHOML</name>
<organism evidence="1 2">
    <name type="scientific">Rhododendron molle</name>
    <name type="common">Chinese azalea</name>
    <name type="synonym">Azalea mollis</name>
    <dbReference type="NCBI Taxonomy" id="49168"/>
    <lineage>
        <taxon>Eukaryota</taxon>
        <taxon>Viridiplantae</taxon>
        <taxon>Streptophyta</taxon>
        <taxon>Embryophyta</taxon>
        <taxon>Tracheophyta</taxon>
        <taxon>Spermatophyta</taxon>
        <taxon>Magnoliopsida</taxon>
        <taxon>eudicotyledons</taxon>
        <taxon>Gunneridae</taxon>
        <taxon>Pentapetalae</taxon>
        <taxon>asterids</taxon>
        <taxon>Ericales</taxon>
        <taxon>Ericaceae</taxon>
        <taxon>Ericoideae</taxon>
        <taxon>Rhodoreae</taxon>
        <taxon>Rhododendron</taxon>
    </lineage>
</organism>
<gene>
    <name evidence="1" type="ORF">RHMOL_Rhmol10G0014500</name>
</gene>
<dbReference type="EMBL" id="CM046397">
    <property type="protein sequence ID" value="KAI8533484.1"/>
    <property type="molecule type" value="Genomic_DNA"/>
</dbReference>
<accession>A0ACC0LYT5</accession>
<comment type="caution">
    <text evidence="1">The sequence shown here is derived from an EMBL/GenBank/DDBJ whole genome shotgun (WGS) entry which is preliminary data.</text>
</comment>
<reference evidence="1" key="1">
    <citation type="submission" date="2022-02" db="EMBL/GenBank/DDBJ databases">
        <title>Plant Genome Project.</title>
        <authorList>
            <person name="Zhang R.-G."/>
        </authorList>
    </citation>
    <scope>NUCLEOTIDE SEQUENCE</scope>
    <source>
        <strain evidence="1">AT1</strain>
    </source>
</reference>
<dbReference type="Proteomes" id="UP001062846">
    <property type="component" value="Chromosome 10"/>
</dbReference>
<keyword evidence="2" id="KW-1185">Reference proteome</keyword>
<protein>
    <submittedName>
        <fullName evidence="1">Uncharacterized protein</fullName>
    </submittedName>
</protein>
<proteinExistence type="predicted"/>
<evidence type="ECO:0000313" key="1">
    <source>
        <dbReference type="EMBL" id="KAI8533484.1"/>
    </source>
</evidence>